<dbReference type="InterPro" id="IPR007345">
    <property type="entry name" value="Polysacch_pyruvyl_Trfase"/>
</dbReference>
<dbReference type="PANTHER" id="PTHR36836">
    <property type="entry name" value="COLANIC ACID BIOSYNTHESIS PROTEIN WCAK"/>
    <property type="match status" value="1"/>
</dbReference>
<dbReference type="Proteomes" id="UP000183557">
    <property type="component" value="Unassembled WGS sequence"/>
</dbReference>
<feature type="domain" description="Polysaccharide pyruvyl transferase" evidence="1">
    <location>
        <begin position="13"/>
        <end position="285"/>
    </location>
</feature>
<keyword evidence="3" id="KW-1185">Reference proteome</keyword>
<accession>A0A1I3XE60</accession>
<name>A0A1I3XE60_HALDA</name>
<dbReference type="PANTHER" id="PTHR36836:SF1">
    <property type="entry name" value="COLANIC ACID BIOSYNTHESIS PROTEIN WCAK"/>
    <property type="match status" value="1"/>
</dbReference>
<sequence length="356" mass="39766">MKIVLSGYYGFYNTGDETILQSIIRQLKSIEPDTQLIVLSQDPVYTEKTYGVEAVNRWNIREIIKALKSSDGLISGGGSLLQDATGPRSIIYYTGIMHMAKWLKKPVYVYAQGMGPFHKRTSRQLVKLALNRVDGLSVRDFPSKRLLEEVGVSKDIDVFPDPVFAHPTSLPTTDTKKMNRKIAVSIREWKNADSYIRKVASALDHFAEQGEEIVFVPMHGKADEACSEQVTSHMKGQATIHSGDASIEEKLSVIASADVLIGMRLHALIFACICHVPFAALSYDPKIKALSDELDYPVTADVEGESWTEQAIIDSVHTIFTRLDEHKVQLREKVEVLQADARLAAEKALDCFRNKK</sequence>
<evidence type="ECO:0000313" key="2">
    <source>
        <dbReference type="EMBL" id="SFK17795.1"/>
    </source>
</evidence>
<gene>
    <name evidence="2" type="ORF">SAMN04487936_108144</name>
</gene>
<dbReference type="OrthoDB" id="3199616at2"/>
<dbReference type="EMBL" id="FOSB01000008">
    <property type="protein sequence ID" value="SFK17795.1"/>
    <property type="molecule type" value="Genomic_DNA"/>
</dbReference>
<dbReference type="Gene3D" id="3.40.50.2000">
    <property type="entry name" value="Glycogen Phosphorylase B"/>
    <property type="match status" value="1"/>
</dbReference>
<evidence type="ECO:0000259" key="1">
    <source>
        <dbReference type="Pfam" id="PF04230"/>
    </source>
</evidence>
<dbReference type="InterPro" id="IPR019896">
    <property type="entry name" value="Polysacch_pyruvyl_Trfase_CsaB"/>
</dbReference>
<protein>
    <submittedName>
        <fullName evidence="2">Polysaccharide pyruvyl transferase CsaB</fullName>
    </submittedName>
</protein>
<proteinExistence type="predicted"/>
<dbReference type="NCBIfam" id="TIGR03609">
    <property type="entry name" value="S_layer_CsaB"/>
    <property type="match status" value="1"/>
</dbReference>
<evidence type="ECO:0000313" key="3">
    <source>
        <dbReference type="Proteomes" id="UP000183557"/>
    </source>
</evidence>
<dbReference type="AlphaFoldDB" id="A0A1I3XE60"/>
<dbReference type="Pfam" id="PF04230">
    <property type="entry name" value="PS_pyruv_trans"/>
    <property type="match status" value="1"/>
</dbReference>
<reference evidence="3" key="1">
    <citation type="submission" date="2016-10" db="EMBL/GenBank/DDBJ databases">
        <authorList>
            <person name="Varghese N."/>
            <person name="Submissions S."/>
        </authorList>
    </citation>
    <scope>NUCLEOTIDE SEQUENCE [LARGE SCALE GENOMIC DNA]</scope>
    <source>
        <strain evidence="3">CGMCC 1.3704</strain>
    </source>
</reference>
<organism evidence="2 3">
    <name type="scientific">Halobacillus dabanensis</name>
    <dbReference type="NCBI Taxonomy" id="240302"/>
    <lineage>
        <taxon>Bacteria</taxon>
        <taxon>Bacillati</taxon>
        <taxon>Bacillota</taxon>
        <taxon>Bacilli</taxon>
        <taxon>Bacillales</taxon>
        <taxon>Bacillaceae</taxon>
        <taxon>Halobacillus</taxon>
    </lineage>
</organism>
<keyword evidence="2" id="KW-0808">Transferase</keyword>
<dbReference type="RefSeq" id="WP_075037286.1">
    <property type="nucleotide sequence ID" value="NZ_FOSB01000008.1"/>
</dbReference>
<dbReference type="GO" id="GO:0016740">
    <property type="term" value="F:transferase activity"/>
    <property type="evidence" value="ECO:0007669"/>
    <property type="project" value="UniProtKB-KW"/>
</dbReference>